<reference evidence="7 8" key="1">
    <citation type="submission" date="2020-04" db="EMBL/GenBank/DDBJ databases">
        <title>Description of novel Gluconacetobacter.</title>
        <authorList>
            <person name="Sombolestani A."/>
        </authorList>
    </citation>
    <scope>NUCLEOTIDE SEQUENCE [LARGE SCALE GENOMIC DNA]</scope>
    <source>
        <strain evidence="7 8">LMG 27802</strain>
    </source>
</reference>
<dbReference type="InterPro" id="IPR001017">
    <property type="entry name" value="DH_E1"/>
</dbReference>
<evidence type="ECO:0000256" key="1">
    <source>
        <dbReference type="ARBA" id="ARBA00001964"/>
    </source>
</evidence>
<dbReference type="CDD" id="cd02000">
    <property type="entry name" value="TPP_E1_PDC_ADC_BCADC"/>
    <property type="match status" value="1"/>
</dbReference>
<evidence type="ECO:0000256" key="5">
    <source>
        <dbReference type="ARBA" id="ARBA00051231"/>
    </source>
</evidence>
<protein>
    <submittedName>
        <fullName evidence="7">Thiamine pyrophosphate-dependent dehydrogenase E1 component subunit alpha</fullName>
    </submittedName>
</protein>
<evidence type="ECO:0000313" key="7">
    <source>
        <dbReference type="EMBL" id="MBB2200999.1"/>
    </source>
</evidence>
<comment type="cofactor">
    <cofactor evidence="1">
        <name>thiamine diphosphate</name>
        <dbReference type="ChEBI" id="CHEBI:58937"/>
    </cofactor>
</comment>
<dbReference type="GO" id="GO:0006086">
    <property type="term" value="P:pyruvate decarboxylation to acetyl-CoA"/>
    <property type="evidence" value="ECO:0007669"/>
    <property type="project" value="TreeGrafter"/>
</dbReference>
<dbReference type="AlphaFoldDB" id="A0A7W4K5X7"/>
<feature type="domain" description="Dehydrogenase E1 component" evidence="6">
    <location>
        <begin position="18"/>
        <end position="303"/>
    </location>
</feature>
<sequence length="311" mass="32367">MTHIDPVGALRAMLMIRAFEDALARRKEHGFQLLSSGEEAVAVGLVSALGTGDQLLTGGRSIGPALARGVAPERVMAELLGKSGGMNQGRAGRGHMSDPQAGFFGAHAVVGGNISIAAGVAMARQLDGDGGIVAILFGDGACGAGALHETLNMAAQWKLPILFVCNNNQLSVSTARDAALAVANLSDLGATFGMWARTVDGLDVQGVAAAAHDAVRHVRDGLGPAFLECTSIRLRSHSTTARETRSRAELAELQTHCPIRRHAAALQADGTLDDAQLEQMRQDAATDIAHAMAYAEASPYPTAQEALRHVV</sequence>
<dbReference type="Gene3D" id="3.40.50.970">
    <property type="match status" value="1"/>
</dbReference>
<dbReference type="PANTHER" id="PTHR11516:SF60">
    <property type="entry name" value="PYRUVATE DEHYDROGENASE E1 COMPONENT SUBUNIT ALPHA"/>
    <property type="match status" value="1"/>
</dbReference>
<comment type="catalytic activity">
    <reaction evidence="5">
        <text>N(6)-[(R)-lipoyl]-L-lysyl-[protein] + pyruvate + H(+) = N(6)-[(R)-S(8)-acetyldihydrolipoyl]-L-lysyl-[protein] + CO2</text>
        <dbReference type="Rhea" id="RHEA:19189"/>
        <dbReference type="Rhea" id="RHEA-COMP:10474"/>
        <dbReference type="Rhea" id="RHEA-COMP:10478"/>
        <dbReference type="ChEBI" id="CHEBI:15361"/>
        <dbReference type="ChEBI" id="CHEBI:15378"/>
        <dbReference type="ChEBI" id="CHEBI:16526"/>
        <dbReference type="ChEBI" id="CHEBI:83099"/>
        <dbReference type="ChEBI" id="CHEBI:83111"/>
        <dbReference type="EC" id="1.2.4.1"/>
    </reaction>
</comment>
<gene>
    <name evidence="7" type="ORF">HLH28_05295</name>
</gene>
<accession>A0A7W4K5X7</accession>
<comment type="caution">
    <text evidence="7">The sequence shown here is derived from an EMBL/GenBank/DDBJ whole genome shotgun (WGS) entry which is preliminary data.</text>
</comment>
<keyword evidence="3" id="KW-0786">Thiamine pyrophosphate</keyword>
<evidence type="ECO:0000256" key="2">
    <source>
        <dbReference type="ARBA" id="ARBA00023002"/>
    </source>
</evidence>
<dbReference type="InterPro" id="IPR029061">
    <property type="entry name" value="THDP-binding"/>
</dbReference>
<evidence type="ECO:0000256" key="4">
    <source>
        <dbReference type="ARBA" id="ARBA00025211"/>
    </source>
</evidence>
<dbReference type="InterPro" id="IPR050642">
    <property type="entry name" value="PDH_E1_Alpha_Subunit"/>
</dbReference>
<comment type="function">
    <text evidence="4">The pyruvate dehydrogenase complex catalyzes the overall conversion of pyruvate to acetyl-CoA and CO(2). It contains multiple copies of three enzymatic components: pyruvate dehydrogenase (E1), dihydrolipoamide acetyltransferase (E2) and lipoamide dehydrogenase (E3).</text>
</comment>
<dbReference type="EMBL" id="JABEQM010000003">
    <property type="protein sequence ID" value="MBB2200999.1"/>
    <property type="molecule type" value="Genomic_DNA"/>
</dbReference>
<organism evidence="7 8">
    <name type="scientific">Gluconacetobacter tumulisoli</name>
    <dbReference type="NCBI Taxonomy" id="1286189"/>
    <lineage>
        <taxon>Bacteria</taxon>
        <taxon>Pseudomonadati</taxon>
        <taxon>Pseudomonadota</taxon>
        <taxon>Alphaproteobacteria</taxon>
        <taxon>Acetobacterales</taxon>
        <taxon>Acetobacteraceae</taxon>
        <taxon>Gluconacetobacter</taxon>
    </lineage>
</organism>
<dbReference type="RefSeq" id="WP_182955545.1">
    <property type="nucleotide sequence ID" value="NZ_JABEQM010000003.1"/>
</dbReference>
<dbReference type="Proteomes" id="UP000578030">
    <property type="component" value="Unassembled WGS sequence"/>
</dbReference>
<name>A0A7W4K5X7_9PROT</name>
<dbReference type="GO" id="GO:0004739">
    <property type="term" value="F:pyruvate dehydrogenase (acetyl-transferring) activity"/>
    <property type="evidence" value="ECO:0007669"/>
    <property type="project" value="UniProtKB-EC"/>
</dbReference>
<dbReference type="SUPFAM" id="SSF52518">
    <property type="entry name" value="Thiamin diphosphate-binding fold (THDP-binding)"/>
    <property type="match status" value="1"/>
</dbReference>
<evidence type="ECO:0000259" key="6">
    <source>
        <dbReference type="Pfam" id="PF00676"/>
    </source>
</evidence>
<keyword evidence="2" id="KW-0560">Oxidoreductase</keyword>
<proteinExistence type="predicted"/>
<evidence type="ECO:0000256" key="3">
    <source>
        <dbReference type="ARBA" id="ARBA00023052"/>
    </source>
</evidence>
<dbReference type="Pfam" id="PF00676">
    <property type="entry name" value="E1_dh"/>
    <property type="match status" value="1"/>
</dbReference>
<dbReference type="PANTHER" id="PTHR11516">
    <property type="entry name" value="PYRUVATE DEHYDROGENASE E1 COMPONENT, ALPHA SUBUNIT BACTERIAL AND ORGANELLAR"/>
    <property type="match status" value="1"/>
</dbReference>
<keyword evidence="8" id="KW-1185">Reference proteome</keyword>
<evidence type="ECO:0000313" key="8">
    <source>
        <dbReference type="Proteomes" id="UP000578030"/>
    </source>
</evidence>